<dbReference type="CDD" id="cd00383">
    <property type="entry name" value="trans_reg_C"/>
    <property type="match status" value="1"/>
</dbReference>
<evidence type="ECO:0000313" key="5">
    <source>
        <dbReference type="Proteomes" id="UP001501598"/>
    </source>
</evidence>
<evidence type="ECO:0000313" key="4">
    <source>
        <dbReference type="EMBL" id="GAA4547740.1"/>
    </source>
</evidence>
<dbReference type="Gene3D" id="3.40.50.2300">
    <property type="match status" value="1"/>
</dbReference>
<dbReference type="Proteomes" id="UP001501598">
    <property type="component" value="Unassembled WGS sequence"/>
</dbReference>
<dbReference type="EMBL" id="BAABGT010000038">
    <property type="protein sequence ID" value="GAA4547740.1"/>
    <property type="molecule type" value="Genomic_DNA"/>
</dbReference>
<dbReference type="Pfam" id="PF00486">
    <property type="entry name" value="Trans_reg_C"/>
    <property type="match status" value="1"/>
</dbReference>
<dbReference type="InterPro" id="IPR036388">
    <property type="entry name" value="WH-like_DNA-bd_sf"/>
</dbReference>
<sequence length="219" mass="23059">MDVLVLSTASDGRVVLPALDLLPHTVHTAPPAVAAFLSATACDVVLVDGRTQPRAAAQLATLLAATDRGIPVVAVVDEAALDAVVAGAFDQLLLTTAGPAEADARLRLSQRHRAPAESDRVDDAVVLRVGPFELDQHAYTITIGTEPLPLTHHEFEVFRALLAHAGRPLSRERLLGALGGPDASPRAIDCHVRALRSKLGPHRTSIRTVRGLGYLAVTA</sequence>
<dbReference type="SUPFAM" id="SSF46894">
    <property type="entry name" value="C-terminal effector domain of the bipartite response regulators"/>
    <property type="match status" value="1"/>
</dbReference>
<dbReference type="RefSeq" id="WP_345418498.1">
    <property type="nucleotide sequence ID" value="NZ_BAABGT010000038.1"/>
</dbReference>
<dbReference type="PANTHER" id="PTHR48111">
    <property type="entry name" value="REGULATOR OF RPOS"/>
    <property type="match status" value="1"/>
</dbReference>
<keyword evidence="1 2" id="KW-0238">DNA-binding</keyword>
<dbReference type="PROSITE" id="PS51755">
    <property type="entry name" value="OMPR_PHOB"/>
    <property type="match status" value="1"/>
</dbReference>
<dbReference type="Gene3D" id="1.10.10.10">
    <property type="entry name" value="Winged helix-like DNA-binding domain superfamily/Winged helix DNA-binding domain"/>
    <property type="match status" value="1"/>
</dbReference>
<feature type="DNA-binding region" description="OmpR/PhoB-type" evidence="2">
    <location>
        <begin position="124"/>
        <end position="218"/>
    </location>
</feature>
<evidence type="ECO:0000256" key="2">
    <source>
        <dbReference type="PROSITE-ProRule" id="PRU01091"/>
    </source>
</evidence>
<evidence type="ECO:0000256" key="1">
    <source>
        <dbReference type="ARBA" id="ARBA00023125"/>
    </source>
</evidence>
<comment type="caution">
    <text evidence="4">The sequence shown here is derived from an EMBL/GenBank/DDBJ whole genome shotgun (WGS) entry which is preliminary data.</text>
</comment>
<dbReference type="InterPro" id="IPR039420">
    <property type="entry name" value="WalR-like"/>
</dbReference>
<dbReference type="SMART" id="SM00862">
    <property type="entry name" value="Trans_reg_C"/>
    <property type="match status" value="1"/>
</dbReference>
<proteinExistence type="predicted"/>
<name>A0ABP8RUW9_9PSEU</name>
<dbReference type="PANTHER" id="PTHR48111:SF16">
    <property type="entry name" value="TRANSCRIPTIONAL REGULATORY PROTEIN GLNR"/>
    <property type="match status" value="1"/>
</dbReference>
<dbReference type="Pfam" id="PF21695">
    <property type="entry name" value="GlnR_1st"/>
    <property type="match status" value="1"/>
</dbReference>
<reference evidence="5" key="1">
    <citation type="journal article" date="2019" name="Int. J. Syst. Evol. Microbiol.">
        <title>The Global Catalogue of Microorganisms (GCM) 10K type strain sequencing project: providing services to taxonomists for standard genome sequencing and annotation.</title>
        <authorList>
            <consortium name="The Broad Institute Genomics Platform"/>
            <consortium name="The Broad Institute Genome Sequencing Center for Infectious Disease"/>
            <person name="Wu L."/>
            <person name="Ma J."/>
        </authorList>
    </citation>
    <scope>NUCLEOTIDE SEQUENCE [LARGE SCALE GENOMIC DNA]</scope>
    <source>
        <strain evidence="5">JCM 17906</strain>
    </source>
</reference>
<dbReference type="InterPro" id="IPR049170">
    <property type="entry name" value="GlnR_N"/>
</dbReference>
<evidence type="ECO:0000259" key="3">
    <source>
        <dbReference type="PROSITE" id="PS51755"/>
    </source>
</evidence>
<keyword evidence="5" id="KW-1185">Reference proteome</keyword>
<dbReference type="InterPro" id="IPR001867">
    <property type="entry name" value="OmpR/PhoB-type_DNA-bd"/>
</dbReference>
<protein>
    <submittedName>
        <fullName evidence="4">Response regulator transcription factor</fullName>
    </submittedName>
</protein>
<organism evidence="4 5">
    <name type="scientific">Pseudonocardia xishanensis</name>
    <dbReference type="NCBI Taxonomy" id="630995"/>
    <lineage>
        <taxon>Bacteria</taxon>
        <taxon>Bacillati</taxon>
        <taxon>Actinomycetota</taxon>
        <taxon>Actinomycetes</taxon>
        <taxon>Pseudonocardiales</taxon>
        <taxon>Pseudonocardiaceae</taxon>
        <taxon>Pseudonocardia</taxon>
    </lineage>
</organism>
<dbReference type="InterPro" id="IPR016032">
    <property type="entry name" value="Sig_transdc_resp-reg_C-effctor"/>
</dbReference>
<gene>
    <name evidence="4" type="ORF">GCM10023175_32570</name>
</gene>
<feature type="domain" description="OmpR/PhoB-type" evidence="3">
    <location>
        <begin position="124"/>
        <end position="218"/>
    </location>
</feature>
<accession>A0ABP8RUW9</accession>